<sequence length="180" mass="19406">MHTIHENTSVGRPTWFNGPAGTWTTLCQLAEAMLAKERRRLERLAYGLAGSAVLILLGGIVLSRAMTAHAAPQTGTALTTAVLMLIVFVIVGGFQVLHYLEQHALDVAEESRFLEVARQALRRGEVDTGAMPSSPETPVEHLIRRETGKIRAAQMSAHGIVPALWGAGLAVTTRLRGPQP</sequence>
<accession>A0A4S4ANW9</accession>
<feature type="transmembrane region" description="Helical" evidence="1">
    <location>
        <begin position="77"/>
        <end position="97"/>
    </location>
</feature>
<name>A0A4S4ANW9_9RHOO</name>
<keyword evidence="1" id="KW-1133">Transmembrane helix</keyword>
<evidence type="ECO:0000313" key="2">
    <source>
        <dbReference type="EMBL" id="THF61302.1"/>
    </source>
</evidence>
<evidence type="ECO:0000256" key="1">
    <source>
        <dbReference type="SAM" id="Phobius"/>
    </source>
</evidence>
<organism evidence="2 3">
    <name type="scientific">Pseudothauera rhizosphaerae</name>
    <dbReference type="NCBI Taxonomy" id="2565932"/>
    <lineage>
        <taxon>Bacteria</taxon>
        <taxon>Pseudomonadati</taxon>
        <taxon>Pseudomonadota</taxon>
        <taxon>Betaproteobacteria</taxon>
        <taxon>Rhodocyclales</taxon>
        <taxon>Zoogloeaceae</taxon>
        <taxon>Pseudothauera</taxon>
    </lineage>
</organism>
<reference evidence="2 3" key="1">
    <citation type="submission" date="2019-04" db="EMBL/GenBank/DDBJ databases">
        <title>Azoarcus rhizosphaerae sp. nov. isolated from rhizosphere of Ficus religiosa.</title>
        <authorList>
            <person name="Lin S.-Y."/>
            <person name="Hameed A."/>
            <person name="Hsu Y.-H."/>
            <person name="Young C.-C."/>
        </authorList>
    </citation>
    <scope>NUCLEOTIDE SEQUENCE [LARGE SCALE GENOMIC DNA]</scope>
    <source>
        <strain evidence="2 3">CC-YHH848</strain>
    </source>
</reference>
<keyword evidence="1" id="KW-0812">Transmembrane</keyword>
<evidence type="ECO:0000313" key="3">
    <source>
        <dbReference type="Proteomes" id="UP000307956"/>
    </source>
</evidence>
<dbReference type="RefSeq" id="WP_136385007.1">
    <property type="nucleotide sequence ID" value="NZ_SSOD01000007.1"/>
</dbReference>
<feature type="transmembrane region" description="Helical" evidence="1">
    <location>
        <begin position="44"/>
        <end position="65"/>
    </location>
</feature>
<gene>
    <name evidence="2" type="ORF">E6O51_10800</name>
</gene>
<dbReference type="EMBL" id="SSOD01000007">
    <property type="protein sequence ID" value="THF61302.1"/>
    <property type="molecule type" value="Genomic_DNA"/>
</dbReference>
<proteinExistence type="predicted"/>
<dbReference type="AlphaFoldDB" id="A0A4S4ANW9"/>
<comment type="caution">
    <text evidence="2">The sequence shown here is derived from an EMBL/GenBank/DDBJ whole genome shotgun (WGS) entry which is preliminary data.</text>
</comment>
<dbReference type="OrthoDB" id="9924895at2"/>
<keyword evidence="3" id="KW-1185">Reference proteome</keyword>
<keyword evidence="1" id="KW-0472">Membrane</keyword>
<dbReference type="Proteomes" id="UP000307956">
    <property type="component" value="Unassembled WGS sequence"/>
</dbReference>
<protein>
    <submittedName>
        <fullName evidence="2">Uncharacterized protein</fullName>
    </submittedName>
</protein>